<dbReference type="Gene3D" id="3.40.50.300">
    <property type="entry name" value="P-loop containing nucleotide triphosphate hydrolases"/>
    <property type="match status" value="1"/>
</dbReference>
<feature type="domain" description="Tyrosine-protein kinase G-rich" evidence="12">
    <location>
        <begin position="461"/>
        <end position="537"/>
    </location>
</feature>
<evidence type="ECO:0000259" key="12">
    <source>
        <dbReference type="Pfam" id="PF13807"/>
    </source>
</evidence>
<dbReference type="CDD" id="cd05387">
    <property type="entry name" value="BY-kinase"/>
    <property type="match status" value="1"/>
</dbReference>
<evidence type="ECO:0000313" key="14">
    <source>
        <dbReference type="Proteomes" id="UP000295221"/>
    </source>
</evidence>
<evidence type="ECO:0000259" key="11">
    <source>
        <dbReference type="Pfam" id="PF13614"/>
    </source>
</evidence>
<accession>A0A4R2GKX6</accession>
<keyword evidence="6" id="KW-0067">ATP-binding</keyword>
<proteinExistence type="inferred from homology"/>
<dbReference type="Pfam" id="PF13614">
    <property type="entry name" value="AAA_31"/>
    <property type="match status" value="1"/>
</dbReference>
<evidence type="ECO:0000256" key="6">
    <source>
        <dbReference type="ARBA" id="ARBA00022840"/>
    </source>
</evidence>
<keyword evidence="9" id="KW-0175">Coiled coil</keyword>
<dbReference type="Pfam" id="PF13807">
    <property type="entry name" value="GNVR"/>
    <property type="match status" value="1"/>
</dbReference>
<evidence type="ECO:0000256" key="5">
    <source>
        <dbReference type="ARBA" id="ARBA00022777"/>
    </source>
</evidence>
<evidence type="ECO:0000256" key="7">
    <source>
        <dbReference type="ARBA" id="ARBA00023137"/>
    </source>
</evidence>
<protein>
    <recommendedName>
        <fullName evidence="2">non-specific protein-tyrosine kinase</fullName>
        <ecNumber evidence="2">2.7.10.2</ecNumber>
    </recommendedName>
</protein>
<evidence type="ECO:0000256" key="9">
    <source>
        <dbReference type="SAM" id="Coils"/>
    </source>
</evidence>
<dbReference type="InterPro" id="IPR032807">
    <property type="entry name" value="GNVR"/>
</dbReference>
<keyword evidence="5" id="KW-0418">Kinase</keyword>
<dbReference type="InterPro" id="IPR005702">
    <property type="entry name" value="Wzc-like_C"/>
</dbReference>
<feature type="domain" description="AAA" evidence="11">
    <location>
        <begin position="604"/>
        <end position="723"/>
    </location>
</feature>
<comment type="caution">
    <text evidence="13">The sequence shown here is derived from an EMBL/GenBank/DDBJ whole genome shotgun (WGS) entry which is preliminary data.</text>
</comment>
<dbReference type="OrthoDB" id="9794577at2"/>
<evidence type="ECO:0000313" key="13">
    <source>
        <dbReference type="EMBL" id="TCO09349.1"/>
    </source>
</evidence>
<dbReference type="EC" id="2.7.10.2" evidence="2"/>
<dbReference type="PANTHER" id="PTHR32309">
    <property type="entry name" value="TYROSINE-PROTEIN KINASE"/>
    <property type="match status" value="1"/>
</dbReference>
<feature type="coiled-coil region" evidence="9">
    <location>
        <begin position="279"/>
        <end position="320"/>
    </location>
</feature>
<name>A0A4R2GKX6_9BACT</name>
<dbReference type="Proteomes" id="UP000295221">
    <property type="component" value="Unassembled WGS sequence"/>
</dbReference>
<comment type="catalytic activity">
    <reaction evidence="8">
        <text>L-tyrosyl-[protein] + ATP = O-phospho-L-tyrosyl-[protein] + ADP + H(+)</text>
        <dbReference type="Rhea" id="RHEA:10596"/>
        <dbReference type="Rhea" id="RHEA-COMP:10136"/>
        <dbReference type="Rhea" id="RHEA-COMP:20101"/>
        <dbReference type="ChEBI" id="CHEBI:15378"/>
        <dbReference type="ChEBI" id="CHEBI:30616"/>
        <dbReference type="ChEBI" id="CHEBI:46858"/>
        <dbReference type="ChEBI" id="CHEBI:61978"/>
        <dbReference type="ChEBI" id="CHEBI:456216"/>
        <dbReference type="EC" id="2.7.10.2"/>
    </reaction>
</comment>
<dbReference type="GO" id="GO:0004715">
    <property type="term" value="F:non-membrane spanning protein tyrosine kinase activity"/>
    <property type="evidence" value="ECO:0007669"/>
    <property type="project" value="UniProtKB-EC"/>
</dbReference>
<dbReference type="PANTHER" id="PTHR32309:SF13">
    <property type="entry name" value="FERRIC ENTEROBACTIN TRANSPORT PROTEIN FEPE"/>
    <property type="match status" value="1"/>
</dbReference>
<evidence type="ECO:0000256" key="10">
    <source>
        <dbReference type="SAM" id="Phobius"/>
    </source>
</evidence>
<sequence>MAVPTHQGGIKTPVNHRTDGFSDIRKIIRLILAHWYLFVIFIPMGLSAAWFYHRYTAPEYRASITMLFQISSERSISRSVLTEGFGLSPEMRSFENQSFIIRSQSMVRRAIDRLDFGVAYYARGRFKDTELYNPTPFEIKFDSLHPQLLNTPINIDVLGNGQIQVSVKSDGNWLHNYKTSANESFSGPVSFDRTISFGDTIQHSAFKFSVNPTSANGRIEQGNYYIVFNSHAALASRFRSRLSVSPYREGSSITFISVTGFQPRKLVRFLNVFSEEIIINNLERKNDMATRSIDFIQRQLNQVSDTLQVTQQELMDFRRENRFMMPSEVSQRLSSEFFQKERERRLLDVSYEYFTIIKQRIQDNDLNEDDYLLPVFSSEPAGIVQQFVRDHLALLNELTLIAGQAGEANPYQQQLRKQIELSEKTLLTAIRKQMETIDMQRAEIDRHIGLLTREIGDLPELERDFLALERTHKLNDAIYTFLLQKSSEMQIAKASNVPDNEVLDQASVSGPITPSERSNYTKGLMAGLIIPALIIGLKELFNTRVRDREDLQGILNNVPIVGDILRNRDGGENVVLDQSNSVVAESFRSLRAKLRFLLSQNPGKVISVTSTNTGEGKTFCSINLASVFAISGKKTAVVGFDLRKPRLSAIFDVANHPGISNYLIGQVEFDDIVRPTNHENLFVIPAGVIPPNPSELISGSNTVYFFEKLKDNFDIIVVDTPPVGLVSDARILMDLAECHLYVVRAGVTNKEHFGITLSNLIAEDVKCIGVVMNDVASAPQGYGYYASGYFQSKS</sequence>
<keyword evidence="10" id="KW-0812">Transmembrane</keyword>
<dbReference type="RefSeq" id="WP_132433248.1">
    <property type="nucleotide sequence ID" value="NZ_SLWK01000003.1"/>
</dbReference>
<evidence type="ECO:0000256" key="3">
    <source>
        <dbReference type="ARBA" id="ARBA00022679"/>
    </source>
</evidence>
<evidence type="ECO:0000256" key="4">
    <source>
        <dbReference type="ARBA" id="ARBA00022741"/>
    </source>
</evidence>
<keyword evidence="10" id="KW-0472">Membrane</keyword>
<keyword evidence="3" id="KW-0808">Transferase</keyword>
<dbReference type="GO" id="GO:0005886">
    <property type="term" value="C:plasma membrane"/>
    <property type="evidence" value="ECO:0007669"/>
    <property type="project" value="TreeGrafter"/>
</dbReference>
<evidence type="ECO:0000256" key="2">
    <source>
        <dbReference type="ARBA" id="ARBA00011903"/>
    </source>
</evidence>
<dbReference type="EMBL" id="SLWK01000003">
    <property type="protein sequence ID" value="TCO09349.1"/>
    <property type="molecule type" value="Genomic_DNA"/>
</dbReference>
<gene>
    <name evidence="13" type="ORF">EV194_103262</name>
</gene>
<dbReference type="GO" id="GO:0005524">
    <property type="term" value="F:ATP binding"/>
    <property type="evidence" value="ECO:0007669"/>
    <property type="project" value="UniProtKB-KW"/>
</dbReference>
<feature type="transmembrane region" description="Helical" evidence="10">
    <location>
        <begin position="27"/>
        <end position="52"/>
    </location>
</feature>
<evidence type="ECO:0000256" key="1">
    <source>
        <dbReference type="ARBA" id="ARBA00007316"/>
    </source>
</evidence>
<keyword evidence="4" id="KW-0547">Nucleotide-binding</keyword>
<keyword evidence="10" id="KW-1133">Transmembrane helix</keyword>
<reference evidence="13 14" key="1">
    <citation type="submission" date="2019-03" db="EMBL/GenBank/DDBJ databases">
        <title>Genomic Encyclopedia of Type Strains, Phase IV (KMG-IV): sequencing the most valuable type-strain genomes for metagenomic binning, comparative biology and taxonomic classification.</title>
        <authorList>
            <person name="Goeker M."/>
        </authorList>
    </citation>
    <scope>NUCLEOTIDE SEQUENCE [LARGE SCALE GENOMIC DNA]</scope>
    <source>
        <strain evidence="13 14">DSM 24179</strain>
    </source>
</reference>
<organism evidence="13 14">
    <name type="scientific">Natronoflexus pectinivorans</name>
    <dbReference type="NCBI Taxonomy" id="682526"/>
    <lineage>
        <taxon>Bacteria</taxon>
        <taxon>Pseudomonadati</taxon>
        <taxon>Bacteroidota</taxon>
        <taxon>Bacteroidia</taxon>
        <taxon>Marinilabiliales</taxon>
        <taxon>Marinilabiliaceae</taxon>
        <taxon>Natronoflexus</taxon>
    </lineage>
</organism>
<keyword evidence="14" id="KW-1185">Reference proteome</keyword>
<dbReference type="InterPro" id="IPR027417">
    <property type="entry name" value="P-loop_NTPase"/>
</dbReference>
<dbReference type="AlphaFoldDB" id="A0A4R2GKX6"/>
<keyword evidence="7" id="KW-0829">Tyrosine-protein kinase</keyword>
<comment type="similarity">
    <text evidence="1">Belongs to the CpsD/CapB family.</text>
</comment>
<dbReference type="SUPFAM" id="SSF52540">
    <property type="entry name" value="P-loop containing nucleoside triphosphate hydrolases"/>
    <property type="match status" value="1"/>
</dbReference>
<dbReference type="NCBIfam" id="TIGR01007">
    <property type="entry name" value="eps_fam"/>
    <property type="match status" value="1"/>
</dbReference>
<dbReference type="InterPro" id="IPR025669">
    <property type="entry name" value="AAA_dom"/>
</dbReference>
<dbReference type="InterPro" id="IPR050445">
    <property type="entry name" value="Bact_polysacc_biosynth/exp"/>
</dbReference>
<evidence type="ECO:0000256" key="8">
    <source>
        <dbReference type="ARBA" id="ARBA00051245"/>
    </source>
</evidence>